<dbReference type="Pfam" id="PF10042">
    <property type="entry name" value="DUF2278"/>
    <property type="match status" value="1"/>
</dbReference>
<sequence>MDKIPESANGESIIFEMDLDIQEDVDACLAEFVFLVRLDLHEDARHLAEDILWRHIGYFPVFAELAAFFITIQDVQATSDLISDLAARRIVFAGIDEQEFLRMVDLFAQNRLSASTLAAFPQKEKLKLEGPDAVGALCSPFLEIDYSSIAQLQNVEIRLYNILVVEQHEKLPDVVEFATDYIQKLFEFRLLREATEIFLYLCIHLHNTGQKCDILSLYDNLSEWLEQRWKTSTTNNEIKDVLLTKKTVKTALFIALRGKIQSPPVVGRFEDIDGLVQEIEELNNILFSMIADMKPSRSLSDRLHERWHVRKHPPLLREDVSIHPESPRILRSTLDNYGVWKAHPKRYDVERGGNRTSHLTLYFGNNEGIDFRAAINIKSGDQPESRLVYWVNEDMSGHPLVRGLSELKTGFERLDDKEPERGRLRLDYIRGNLFNVNTGRVLGHDITGPNNDIIDVLVPKVQQAINEGAVVYIFGERFNTNDGIHNVHMNQGNIRRYWGDDGVFQDGALLFHFPAADKWVGIFLAFASQAVHTSDNGGHAISQVTWKDLLPGDLVENPVASNSEPTPQGTDEPAVWSHTVSPPAVPAGPSSFQAQWGQLSANFDPKLLADLRQREPSAHSLYEIEVIINGLCRGVQRGQHLNSVMGHAIVDVDATQERAKQFVANTSEATREMRRELGWNVREFDISLLRQIRRSSALSLVLGSGASMAAPCNAPSWPALVEGLLRQTIGRVMELWLPKPQDLEQLAPEVARGLVNERFTIRDPVESAGSDWTPTFDYSHTDEDGVQRNFTIGYYRISARRYNTEEENIAVEVLQRIKEAQRNDQSVDADILMRGADVCHDLCGQRLFTLMTTMLYEGDRMPSEIHRAIARLARSRFVRERGDHFMGWDGIITYNYDDFMEQALSDLQIPSAAFAMRGDEIAGDPNRFARSAGPGGLYLPVYHPHGYTPRRPFLITSVPFVFATSGYQSQYGQSVAKVLERFKSDYLENPVHVALYVGCSFSDKYMNRLLQDAFERWPGRYHYALLPWPGGLANDQEPSGQEIEQRSGEYLAMGIRPIWLRNFGEIPHIISQLE</sequence>
<evidence type="ECO:0000313" key="3">
    <source>
        <dbReference type="Proteomes" id="UP000053095"/>
    </source>
</evidence>
<dbReference type="AlphaFoldDB" id="A0A6V8HK09"/>
<protein>
    <submittedName>
        <fullName evidence="2">Uncharacterized protein</fullName>
    </submittedName>
</protein>
<dbReference type="Proteomes" id="UP000053095">
    <property type="component" value="Unassembled WGS sequence"/>
</dbReference>
<feature type="compositionally biased region" description="Polar residues" evidence="1">
    <location>
        <begin position="559"/>
        <end position="569"/>
    </location>
</feature>
<name>A0A6V8HK09_TALPI</name>
<feature type="region of interest" description="Disordered" evidence="1">
    <location>
        <begin position="556"/>
        <end position="576"/>
    </location>
</feature>
<organism evidence="2 3">
    <name type="scientific">Talaromyces pinophilus</name>
    <name type="common">Penicillium pinophilum</name>
    <dbReference type="NCBI Taxonomy" id="128442"/>
    <lineage>
        <taxon>Eukaryota</taxon>
        <taxon>Fungi</taxon>
        <taxon>Dikarya</taxon>
        <taxon>Ascomycota</taxon>
        <taxon>Pezizomycotina</taxon>
        <taxon>Eurotiomycetes</taxon>
        <taxon>Eurotiomycetidae</taxon>
        <taxon>Eurotiales</taxon>
        <taxon>Trichocomaceae</taxon>
        <taxon>Talaromyces</taxon>
        <taxon>Talaromyces sect. Talaromyces</taxon>
    </lineage>
</organism>
<proteinExistence type="predicted"/>
<accession>A0A6V8HK09</accession>
<evidence type="ECO:0000256" key="1">
    <source>
        <dbReference type="SAM" id="MobiDB-lite"/>
    </source>
</evidence>
<gene>
    <name evidence="2" type="ORF">TCE0_033f09458</name>
</gene>
<keyword evidence="3" id="KW-1185">Reference proteome</keyword>
<reference evidence="3" key="1">
    <citation type="journal article" date="2015" name="Genome Announc.">
        <title>Draft genome sequence of Talaromyces cellulolyticus strain Y-94, a source of lignocellulosic biomass-degrading enzymes.</title>
        <authorList>
            <person name="Fujii T."/>
            <person name="Koike H."/>
            <person name="Sawayama S."/>
            <person name="Yano S."/>
            <person name="Inoue H."/>
        </authorList>
    </citation>
    <scope>NUCLEOTIDE SEQUENCE [LARGE SCALE GENOMIC DNA]</scope>
    <source>
        <strain evidence="3">Y-94</strain>
    </source>
</reference>
<comment type="caution">
    <text evidence="2">The sequence shown here is derived from an EMBL/GenBank/DDBJ whole genome shotgun (WGS) entry which is preliminary data.</text>
</comment>
<evidence type="ECO:0000313" key="2">
    <source>
        <dbReference type="EMBL" id="GAM38604.1"/>
    </source>
</evidence>
<dbReference type="InterPro" id="IPR019268">
    <property type="entry name" value="DUF2278"/>
</dbReference>
<dbReference type="EMBL" id="DF933829">
    <property type="protein sequence ID" value="GAM38604.1"/>
    <property type="molecule type" value="Genomic_DNA"/>
</dbReference>
<dbReference type="Pfam" id="PF13289">
    <property type="entry name" value="SIR2_2"/>
    <property type="match status" value="1"/>
</dbReference>